<reference evidence="2" key="1">
    <citation type="journal article" date="2022" name="bioRxiv">
        <title>Sequencing and chromosome-scale assembly of the giantPleurodeles waltlgenome.</title>
        <authorList>
            <person name="Brown T."/>
            <person name="Elewa A."/>
            <person name="Iarovenko S."/>
            <person name="Subramanian E."/>
            <person name="Araus A.J."/>
            <person name="Petzold A."/>
            <person name="Susuki M."/>
            <person name="Suzuki K.-i.T."/>
            <person name="Hayashi T."/>
            <person name="Toyoda A."/>
            <person name="Oliveira C."/>
            <person name="Osipova E."/>
            <person name="Leigh N.D."/>
            <person name="Simon A."/>
            <person name="Yun M.H."/>
        </authorList>
    </citation>
    <scope>NUCLEOTIDE SEQUENCE</scope>
    <source>
        <strain evidence="2">20211129_DDA</strain>
        <tissue evidence="2">Liver</tissue>
    </source>
</reference>
<evidence type="ECO:0000313" key="2">
    <source>
        <dbReference type="EMBL" id="KAJ1109543.1"/>
    </source>
</evidence>
<sequence length="69" mass="7075">MAAGGQDRHPGPCCGPWEEAAPDSFFRAAWQPGQSSGEPHTMPLASPPVSETSGGPVRGSPTSEAETEP</sequence>
<dbReference type="AlphaFoldDB" id="A0AAV7N8P0"/>
<keyword evidence="3" id="KW-1185">Reference proteome</keyword>
<feature type="region of interest" description="Disordered" evidence="1">
    <location>
        <begin position="1"/>
        <end position="20"/>
    </location>
</feature>
<feature type="compositionally biased region" description="Basic and acidic residues" evidence="1">
    <location>
        <begin position="1"/>
        <end position="10"/>
    </location>
</feature>
<proteinExistence type="predicted"/>
<accession>A0AAV7N8P0</accession>
<organism evidence="2 3">
    <name type="scientific">Pleurodeles waltl</name>
    <name type="common">Iberian ribbed newt</name>
    <dbReference type="NCBI Taxonomy" id="8319"/>
    <lineage>
        <taxon>Eukaryota</taxon>
        <taxon>Metazoa</taxon>
        <taxon>Chordata</taxon>
        <taxon>Craniata</taxon>
        <taxon>Vertebrata</taxon>
        <taxon>Euteleostomi</taxon>
        <taxon>Amphibia</taxon>
        <taxon>Batrachia</taxon>
        <taxon>Caudata</taxon>
        <taxon>Salamandroidea</taxon>
        <taxon>Salamandridae</taxon>
        <taxon>Pleurodelinae</taxon>
        <taxon>Pleurodeles</taxon>
    </lineage>
</organism>
<feature type="region of interest" description="Disordered" evidence="1">
    <location>
        <begin position="28"/>
        <end position="69"/>
    </location>
</feature>
<dbReference type="Proteomes" id="UP001066276">
    <property type="component" value="Chromosome 9"/>
</dbReference>
<name>A0AAV7N8P0_PLEWA</name>
<evidence type="ECO:0000256" key="1">
    <source>
        <dbReference type="SAM" id="MobiDB-lite"/>
    </source>
</evidence>
<protein>
    <submittedName>
        <fullName evidence="2">Uncharacterized protein</fullName>
    </submittedName>
</protein>
<dbReference type="EMBL" id="JANPWB010000013">
    <property type="protein sequence ID" value="KAJ1109543.1"/>
    <property type="molecule type" value="Genomic_DNA"/>
</dbReference>
<comment type="caution">
    <text evidence="2">The sequence shown here is derived from an EMBL/GenBank/DDBJ whole genome shotgun (WGS) entry which is preliminary data.</text>
</comment>
<evidence type="ECO:0000313" key="3">
    <source>
        <dbReference type="Proteomes" id="UP001066276"/>
    </source>
</evidence>
<feature type="compositionally biased region" description="Polar residues" evidence="1">
    <location>
        <begin position="60"/>
        <end position="69"/>
    </location>
</feature>
<gene>
    <name evidence="2" type="ORF">NDU88_006903</name>
</gene>